<dbReference type="AlphaFoldDB" id="A0A165NYA5"/>
<dbReference type="InParanoid" id="A0A165NYA5"/>
<dbReference type="SMART" id="SM00220">
    <property type="entry name" value="S_TKc"/>
    <property type="match status" value="1"/>
</dbReference>
<reference evidence="4 5" key="1">
    <citation type="journal article" date="2016" name="Mol. Biol. Evol.">
        <title>Comparative Genomics of Early-Diverging Mushroom-Forming Fungi Provides Insights into the Origins of Lignocellulose Decay Capabilities.</title>
        <authorList>
            <person name="Nagy L.G."/>
            <person name="Riley R."/>
            <person name="Tritt A."/>
            <person name="Adam C."/>
            <person name="Daum C."/>
            <person name="Floudas D."/>
            <person name="Sun H."/>
            <person name="Yadav J.S."/>
            <person name="Pangilinan J."/>
            <person name="Larsson K.H."/>
            <person name="Matsuura K."/>
            <person name="Barry K."/>
            <person name="Labutti K."/>
            <person name="Kuo R."/>
            <person name="Ohm R.A."/>
            <person name="Bhattacharya S.S."/>
            <person name="Shirouzu T."/>
            <person name="Yoshinaga Y."/>
            <person name="Martin F.M."/>
            <person name="Grigoriev I.V."/>
            <person name="Hibbett D.S."/>
        </authorList>
    </citation>
    <scope>NUCLEOTIDE SEQUENCE [LARGE SCALE GENOMIC DNA]</scope>
    <source>
        <strain evidence="4 5">HHB12029</strain>
    </source>
</reference>
<dbReference type="InterPro" id="IPR001245">
    <property type="entry name" value="Ser-Thr/Tyr_kinase_cat_dom"/>
</dbReference>
<dbReference type="Gene3D" id="1.10.510.10">
    <property type="entry name" value="Transferase(Phosphotransferase) domain 1"/>
    <property type="match status" value="1"/>
</dbReference>
<dbReference type="Proteomes" id="UP000077266">
    <property type="component" value="Unassembled WGS sequence"/>
</dbReference>
<name>A0A165NYA5_EXIGL</name>
<keyword evidence="4" id="KW-0808">Transferase</keyword>
<dbReference type="OrthoDB" id="346907at2759"/>
<dbReference type="PROSITE" id="PS00108">
    <property type="entry name" value="PROTEIN_KINASE_ST"/>
    <property type="match status" value="1"/>
</dbReference>
<dbReference type="InterPro" id="IPR008271">
    <property type="entry name" value="Ser/Thr_kinase_AS"/>
</dbReference>
<keyword evidence="2" id="KW-0067">ATP-binding</keyword>
<evidence type="ECO:0000313" key="4">
    <source>
        <dbReference type="EMBL" id="KZW01388.1"/>
    </source>
</evidence>
<dbReference type="PANTHER" id="PTHR24418">
    <property type="entry name" value="TYROSINE-PROTEIN KINASE"/>
    <property type="match status" value="1"/>
</dbReference>
<dbReference type="InterPro" id="IPR000719">
    <property type="entry name" value="Prot_kinase_dom"/>
</dbReference>
<keyword evidence="5" id="KW-1185">Reference proteome</keyword>
<gene>
    <name evidence="4" type="ORF">EXIGLDRAFT_830108</name>
</gene>
<dbReference type="InterPro" id="IPR011009">
    <property type="entry name" value="Kinase-like_dom_sf"/>
</dbReference>
<evidence type="ECO:0000259" key="3">
    <source>
        <dbReference type="PROSITE" id="PS50011"/>
    </source>
</evidence>
<evidence type="ECO:0000256" key="2">
    <source>
        <dbReference type="ARBA" id="ARBA00022840"/>
    </source>
</evidence>
<protein>
    <submittedName>
        <fullName evidence="4">Kinase-like protein</fullName>
    </submittedName>
</protein>
<sequence>MSAAKPSTFSDLSVPDITTQIHVMHSRPSSYGGQSDVYTAFWDTSEAYTPVAIKVLRVTGTPDNRILRRLKHEISIWGRLSHPNLQRLLGVYFGLGPLPAMVSEWQHHGDITTFLKRHSSDVGIQDMKYRLLGEVIEAVVYLHDKNIIHGDIKGANVLVSAQRTALLSDFGFSTILNEHSRSFSAATAPKGTFRWMAPELFDEQESLATLTKASDIWAIGCLLIEVQSGQFPYHTKRNDQQVIIGLSKHELPPRP</sequence>
<evidence type="ECO:0000313" key="5">
    <source>
        <dbReference type="Proteomes" id="UP000077266"/>
    </source>
</evidence>
<keyword evidence="4" id="KW-0418">Kinase</keyword>
<feature type="domain" description="Protein kinase" evidence="3">
    <location>
        <begin position="23"/>
        <end position="255"/>
    </location>
</feature>
<dbReference type="Pfam" id="PF07714">
    <property type="entry name" value="PK_Tyr_Ser-Thr"/>
    <property type="match status" value="1"/>
</dbReference>
<keyword evidence="1" id="KW-0547">Nucleotide-binding</keyword>
<dbReference type="EMBL" id="KV425894">
    <property type="protein sequence ID" value="KZW01388.1"/>
    <property type="molecule type" value="Genomic_DNA"/>
</dbReference>
<dbReference type="CDD" id="cd14014">
    <property type="entry name" value="STKc_PknB_like"/>
    <property type="match status" value="1"/>
</dbReference>
<evidence type="ECO:0000256" key="1">
    <source>
        <dbReference type="ARBA" id="ARBA00022741"/>
    </source>
</evidence>
<dbReference type="GO" id="GO:0005524">
    <property type="term" value="F:ATP binding"/>
    <property type="evidence" value="ECO:0007669"/>
    <property type="project" value="UniProtKB-KW"/>
</dbReference>
<proteinExistence type="predicted"/>
<organism evidence="4 5">
    <name type="scientific">Exidia glandulosa HHB12029</name>
    <dbReference type="NCBI Taxonomy" id="1314781"/>
    <lineage>
        <taxon>Eukaryota</taxon>
        <taxon>Fungi</taxon>
        <taxon>Dikarya</taxon>
        <taxon>Basidiomycota</taxon>
        <taxon>Agaricomycotina</taxon>
        <taxon>Agaricomycetes</taxon>
        <taxon>Auriculariales</taxon>
        <taxon>Exidiaceae</taxon>
        <taxon>Exidia</taxon>
    </lineage>
</organism>
<dbReference type="GO" id="GO:0004672">
    <property type="term" value="F:protein kinase activity"/>
    <property type="evidence" value="ECO:0007669"/>
    <property type="project" value="InterPro"/>
</dbReference>
<feature type="non-terminal residue" evidence="4">
    <location>
        <position position="255"/>
    </location>
</feature>
<dbReference type="PROSITE" id="PS50011">
    <property type="entry name" value="PROTEIN_KINASE_DOM"/>
    <property type="match status" value="1"/>
</dbReference>
<dbReference type="STRING" id="1314781.A0A165NYA5"/>
<dbReference type="SUPFAM" id="SSF56112">
    <property type="entry name" value="Protein kinase-like (PK-like)"/>
    <property type="match status" value="1"/>
</dbReference>
<accession>A0A165NYA5</accession>
<dbReference type="InterPro" id="IPR050198">
    <property type="entry name" value="Non-receptor_tyrosine_kinases"/>
</dbReference>